<keyword evidence="2" id="KW-1185">Reference proteome</keyword>
<reference evidence="1" key="1">
    <citation type="submission" date="2020-12" db="EMBL/GenBank/DDBJ databases">
        <title>Metabolic potential, ecology and presence of endohyphal bacteria is reflected in genomic diversity of Mucoromycotina.</title>
        <authorList>
            <person name="Muszewska A."/>
            <person name="Okrasinska A."/>
            <person name="Steczkiewicz K."/>
            <person name="Drgas O."/>
            <person name="Orlowska M."/>
            <person name="Perlinska-Lenart U."/>
            <person name="Aleksandrzak-Piekarczyk T."/>
            <person name="Szatraj K."/>
            <person name="Zielenkiewicz U."/>
            <person name="Pilsyk S."/>
            <person name="Malc E."/>
            <person name="Mieczkowski P."/>
            <person name="Kruszewska J.S."/>
            <person name="Biernat P."/>
            <person name="Pawlowska J."/>
        </authorList>
    </citation>
    <scope>NUCLEOTIDE SEQUENCE</scope>
    <source>
        <strain evidence="1">WA0000017839</strain>
    </source>
</reference>
<proteinExistence type="predicted"/>
<organism evidence="1 2">
    <name type="scientific">Mucor saturninus</name>
    <dbReference type="NCBI Taxonomy" id="64648"/>
    <lineage>
        <taxon>Eukaryota</taxon>
        <taxon>Fungi</taxon>
        <taxon>Fungi incertae sedis</taxon>
        <taxon>Mucoromycota</taxon>
        <taxon>Mucoromycotina</taxon>
        <taxon>Mucoromycetes</taxon>
        <taxon>Mucorales</taxon>
        <taxon>Mucorineae</taxon>
        <taxon>Mucoraceae</taxon>
        <taxon>Mucor</taxon>
    </lineage>
</organism>
<protein>
    <submittedName>
        <fullName evidence="1">Uncharacterized protein</fullName>
    </submittedName>
</protein>
<comment type="caution">
    <text evidence="1">The sequence shown here is derived from an EMBL/GenBank/DDBJ whole genome shotgun (WGS) entry which is preliminary data.</text>
</comment>
<evidence type="ECO:0000313" key="1">
    <source>
        <dbReference type="EMBL" id="KAG2199955.1"/>
    </source>
</evidence>
<sequence length="135" mass="15243">MSDFKEDKNMQDVCDLLQASRTHRLFIPEVDGSGTLTELQSEMLSWIWNVDSKEHANPDSPTGLTDLQKEMLRWISHSNSIQIAMHNKPSTPEKIDDVHTVTLANIVSVVKEDTDGYVDVEEISSECMHDQSSVL</sequence>
<gene>
    <name evidence="1" type="ORF">INT47_009281</name>
</gene>
<dbReference type="AlphaFoldDB" id="A0A8H7UY05"/>
<dbReference type="EMBL" id="JAEPRD010000090">
    <property type="protein sequence ID" value="KAG2199955.1"/>
    <property type="molecule type" value="Genomic_DNA"/>
</dbReference>
<accession>A0A8H7UY05</accession>
<dbReference type="Proteomes" id="UP000603453">
    <property type="component" value="Unassembled WGS sequence"/>
</dbReference>
<evidence type="ECO:0000313" key="2">
    <source>
        <dbReference type="Proteomes" id="UP000603453"/>
    </source>
</evidence>
<name>A0A8H7UY05_9FUNG</name>